<evidence type="ECO:0000256" key="3">
    <source>
        <dbReference type="ARBA" id="ARBA00022448"/>
    </source>
</evidence>
<keyword evidence="8" id="KW-1185">Reference proteome</keyword>
<accession>A0A840EXW7</accession>
<evidence type="ECO:0000256" key="5">
    <source>
        <dbReference type="SAM" id="SignalP"/>
    </source>
</evidence>
<evidence type="ECO:0000313" key="8">
    <source>
        <dbReference type="Proteomes" id="UP000551501"/>
    </source>
</evidence>
<dbReference type="SUPFAM" id="SSF53807">
    <property type="entry name" value="Helical backbone' metal receptor"/>
    <property type="match status" value="1"/>
</dbReference>
<evidence type="ECO:0000256" key="1">
    <source>
        <dbReference type="ARBA" id="ARBA00004196"/>
    </source>
</evidence>
<evidence type="ECO:0000259" key="6">
    <source>
        <dbReference type="PROSITE" id="PS50983"/>
    </source>
</evidence>
<dbReference type="PANTHER" id="PTHR30532:SF24">
    <property type="entry name" value="FERRIC ENTEROBACTIN-BINDING PERIPLASMIC PROTEIN FEPB"/>
    <property type="match status" value="1"/>
</dbReference>
<dbReference type="InterPro" id="IPR051313">
    <property type="entry name" value="Bact_iron-sidero_bind"/>
</dbReference>
<dbReference type="PROSITE" id="PS51257">
    <property type="entry name" value="PROKAR_LIPOPROTEIN"/>
    <property type="match status" value="1"/>
</dbReference>
<dbReference type="EMBL" id="JACIFP010000001">
    <property type="protein sequence ID" value="MBB4134626.1"/>
    <property type="molecule type" value="Genomic_DNA"/>
</dbReference>
<feature type="signal peptide" evidence="5">
    <location>
        <begin position="1"/>
        <end position="25"/>
    </location>
</feature>
<dbReference type="GO" id="GO:1901678">
    <property type="term" value="P:iron coordination entity transport"/>
    <property type="evidence" value="ECO:0007669"/>
    <property type="project" value="UniProtKB-ARBA"/>
</dbReference>
<dbReference type="InterPro" id="IPR002491">
    <property type="entry name" value="ABC_transptr_periplasmic_BD"/>
</dbReference>
<dbReference type="PANTHER" id="PTHR30532">
    <property type="entry name" value="IRON III DICITRATE-BINDING PERIPLASMIC PROTEIN"/>
    <property type="match status" value="1"/>
</dbReference>
<evidence type="ECO:0000313" key="7">
    <source>
        <dbReference type="EMBL" id="MBB4134626.1"/>
    </source>
</evidence>
<sequence>MKFQRTRLGVIAVSAALVVAGLVGCSSESSDDAASSSGDDSAFPVSLQTRLGEVQIEKKPTRVVTLGVPDLDVSRALGVTPVGAVQVSSWPWEKPLGSVEKIDYSPQGVNVEQVLALRPDVILATGLGGVDAQYDELKKIAPVVSDIDGVLTTDWRDTTKEIGQALGLASEADKLVGETEKAITDTAEQFPNIKGKTYATGAVYAPGVVSAESTSQTPMGRLFTQLGLKLDGKLDKTELDDSSDSSKVGAGTTEVSMEKLVDTIGAAQFLTLGFAEGTEQSITGSPLFQQLAAVKSGAYFGTDSLTYTALAFPTVTSIPFGLDSLKPALTKLNDGQ</sequence>
<keyword evidence="3" id="KW-0813">Transport</keyword>
<reference evidence="7 8" key="1">
    <citation type="submission" date="2020-08" db="EMBL/GenBank/DDBJ databases">
        <title>Sequencing the genomes of 1000 actinobacteria strains.</title>
        <authorList>
            <person name="Klenk H.-P."/>
        </authorList>
    </citation>
    <scope>NUCLEOTIDE SEQUENCE [LARGE SCALE GENOMIC DNA]</scope>
    <source>
        <strain evidence="7 8">DSM 45298</strain>
    </source>
</reference>
<name>A0A840EXW7_9ACTN</name>
<comment type="similarity">
    <text evidence="2">Belongs to the bacterial solute-binding protein 8 family.</text>
</comment>
<protein>
    <submittedName>
        <fullName evidence="7">Iron complex transport system substrate-binding protein</fullName>
    </submittedName>
</protein>
<proteinExistence type="inferred from homology"/>
<dbReference type="GO" id="GO:0030288">
    <property type="term" value="C:outer membrane-bounded periplasmic space"/>
    <property type="evidence" value="ECO:0007669"/>
    <property type="project" value="TreeGrafter"/>
</dbReference>
<dbReference type="Pfam" id="PF01497">
    <property type="entry name" value="Peripla_BP_2"/>
    <property type="match status" value="1"/>
</dbReference>
<dbReference type="RefSeq" id="WP_183369774.1">
    <property type="nucleotide sequence ID" value="NZ_BAABHL010000049.1"/>
</dbReference>
<evidence type="ECO:0000256" key="4">
    <source>
        <dbReference type="ARBA" id="ARBA00022729"/>
    </source>
</evidence>
<organism evidence="7 8">
    <name type="scientific">Gordonia humi</name>
    <dbReference type="NCBI Taxonomy" id="686429"/>
    <lineage>
        <taxon>Bacteria</taxon>
        <taxon>Bacillati</taxon>
        <taxon>Actinomycetota</taxon>
        <taxon>Actinomycetes</taxon>
        <taxon>Mycobacteriales</taxon>
        <taxon>Gordoniaceae</taxon>
        <taxon>Gordonia</taxon>
    </lineage>
</organism>
<evidence type="ECO:0000256" key="2">
    <source>
        <dbReference type="ARBA" id="ARBA00008814"/>
    </source>
</evidence>
<dbReference type="Proteomes" id="UP000551501">
    <property type="component" value="Unassembled WGS sequence"/>
</dbReference>
<dbReference type="PROSITE" id="PS50983">
    <property type="entry name" value="FE_B12_PBP"/>
    <property type="match status" value="1"/>
</dbReference>
<feature type="chain" id="PRO_5039544508" evidence="5">
    <location>
        <begin position="26"/>
        <end position="336"/>
    </location>
</feature>
<dbReference type="AlphaFoldDB" id="A0A840EXW7"/>
<feature type="domain" description="Fe/B12 periplasmic-binding" evidence="6">
    <location>
        <begin position="62"/>
        <end position="333"/>
    </location>
</feature>
<dbReference type="Gene3D" id="3.40.50.1980">
    <property type="entry name" value="Nitrogenase molybdenum iron protein domain"/>
    <property type="match status" value="2"/>
</dbReference>
<gene>
    <name evidence="7" type="ORF">BKA16_001178</name>
</gene>
<comment type="caution">
    <text evidence="7">The sequence shown here is derived from an EMBL/GenBank/DDBJ whole genome shotgun (WGS) entry which is preliminary data.</text>
</comment>
<keyword evidence="4 5" id="KW-0732">Signal</keyword>
<comment type="subcellular location">
    <subcellularLocation>
        <location evidence="1">Cell envelope</location>
    </subcellularLocation>
</comment>